<dbReference type="PANTHER" id="PTHR22930">
    <property type="match status" value="1"/>
</dbReference>
<comment type="subcellular location">
    <subcellularLocation>
        <location evidence="2">Nucleus</location>
    </subcellularLocation>
</comment>
<keyword evidence="7" id="KW-0539">Nucleus</keyword>
<proteinExistence type="inferred from homology"/>
<dbReference type="InterPro" id="IPR027806">
    <property type="entry name" value="HARBI1_dom"/>
</dbReference>
<reference evidence="10" key="1">
    <citation type="submission" date="2025-08" db="UniProtKB">
        <authorList>
            <consortium name="RefSeq"/>
        </authorList>
    </citation>
    <scope>IDENTIFICATION</scope>
</reference>
<evidence type="ECO:0000259" key="8">
    <source>
        <dbReference type="Pfam" id="PF13359"/>
    </source>
</evidence>
<feature type="domain" description="DDE Tnp4" evidence="8">
    <location>
        <begin position="8"/>
        <end position="97"/>
    </location>
</feature>
<keyword evidence="5" id="KW-0479">Metal-binding</keyword>
<evidence type="ECO:0000256" key="5">
    <source>
        <dbReference type="ARBA" id="ARBA00022723"/>
    </source>
</evidence>
<evidence type="ECO:0000256" key="6">
    <source>
        <dbReference type="ARBA" id="ARBA00022801"/>
    </source>
</evidence>
<keyword evidence="4" id="KW-0540">Nuclease</keyword>
<dbReference type="RefSeq" id="XP_065664766.1">
    <property type="nucleotide sequence ID" value="XM_065808694.1"/>
</dbReference>
<accession>A0ABM4CSB1</accession>
<gene>
    <name evidence="10" type="primary">LOC136086396</name>
</gene>
<keyword evidence="6" id="KW-0378">Hydrolase</keyword>
<comment type="similarity">
    <text evidence="3">Belongs to the HARBI1 family.</text>
</comment>
<dbReference type="Pfam" id="PF13359">
    <property type="entry name" value="DDE_Tnp_4"/>
    <property type="match status" value="1"/>
</dbReference>
<evidence type="ECO:0000256" key="7">
    <source>
        <dbReference type="ARBA" id="ARBA00023242"/>
    </source>
</evidence>
<evidence type="ECO:0000256" key="4">
    <source>
        <dbReference type="ARBA" id="ARBA00022722"/>
    </source>
</evidence>
<evidence type="ECO:0000256" key="3">
    <source>
        <dbReference type="ARBA" id="ARBA00006958"/>
    </source>
</evidence>
<comment type="cofactor">
    <cofactor evidence="1">
        <name>a divalent metal cation</name>
        <dbReference type="ChEBI" id="CHEBI:60240"/>
    </cofactor>
</comment>
<sequence>MAWKCSNSVVKEVLEARQHAHVIDDSGYPCKQNLMVPFSNPKNESEIRYNYSLRSTRMAVECCFGILKKRFPCLNIPLRTKLQNSIAIIISCFVRHNIAFLENDHWEDNKIQNSNEEDGAEAFTRDIFGEAKRNQIVDQFFKEIFFVCLIID</sequence>
<dbReference type="InterPro" id="IPR045249">
    <property type="entry name" value="HARBI1-like"/>
</dbReference>
<dbReference type="PANTHER" id="PTHR22930:SF289">
    <property type="entry name" value="DDE TNP4 DOMAIN-CONTAINING PROTEIN-RELATED"/>
    <property type="match status" value="1"/>
</dbReference>
<evidence type="ECO:0000313" key="9">
    <source>
        <dbReference type="Proteomes" id="UP001652625"/>
    </source>
</evidence>
<dbReference type="Proteomes" id="UP001652625">
    <property type="component" value="Chromosome 10"/>
</dbReference>
<organism evidence="9 10">
    <name type="scientific">Hydra vulgaris</name>
    <name type="common">Hydra</name>
    <name type="synonym">Hydra attenuata</name>
    <dbReference type="NCBI Taxonomy" id="6087"/>
    <lineage>
        <taxon>Eukaryota</taxon>
        <taxon>Metazoa</taxon>
        <taxon>Cnidaria</taxon>
        <taxon>Hydrozoa</taxon>
        <taxon>Hydroidolina</taxon>
        <taxon>Anthoathecata</taxon>
        <taxon>Aplanulata</taxon>
        <taxon>Hydridae</taxon>
        <taxon>Hydra</taxon>
    </lineage>
</organism>
<name>A0ABM4CSB1_HYDVU</name>
<keyword evidence="9" id="KW-1185">Reference proteome</keyword>
<evidence type="ECO:0000313" key="10">
    <source>
        <dbReference type="RefSeq" id="XP_065664766.1"/>
    </source>
</evidence>
<dbReference type="GeneID" id="136086396"/>
<evidence type="ECO:0000256" key="1">
    <source>
        <dbReference type="ARBA" id="ARBA00001968"/>
    </source>
</evidence>
<evidence type="ECO:0000256" key="2">
    <source>
        <dbReference type="ARBA" id="ARBA00004123"/>
    </source>
</evidence>
<protein>
    <submittedName>
        <fullName evidence="10">Nuclease HARBI1</fullName>
    </submittedName>
</protein>